<evidence type="ECO:0000256" key="2">
    <source>
        <dbReference type="HAMAP-Rule" id="MF_00163"/>
    </source>
</evidence>
<comment type="similarity">
    <text evidence="1 2">Belongs to the polypeptide deformylase family.</text>
</comment>
<keyword evidence="4" id="KW-1185">Reference proteome</keyword>
<feature type="binding site" evidence="2">
    <location>
        <position position="136"/>
    </location>
    <ligand>
        <name>Fe cation</name>
        <dbReference type="ChEBI" id="CHEBI:24875"/>
    </ligand>
</feature>
<dbReference type="HAMAP" id="MF_00163">
    <property type="entry name" value="Pep_deformylase"/>
    <property type="match status" value="1"/>
</dbReference>
<comment type="cofactor">
    <cofactor evidence="2">
        <name>Fe(2+)</name>
        <dbReference type="ChEBI" id="CHEBI:29033"/>
    </cofactor>
    <text evidence="2">Binds 1 Fe(2+) ion.</text>
</comment>
<feature type="binding site" evidence="2">
    <location>
        <position position="94"/>
    </location>
    <ligand>
        <name>Fe cation</name>
        <dbReference type="ChEBI" id="CHEBI:24875"/>
    </ligand>
</feature>
<dbReference type="PRINTS" id="PR01576">
    <property type="entry name" value="PDEFORMYLASE"/>
</dbReference>
<dbReference type="EC" id="3.5.1.88" evidence="2"/>
<organism evidence="3 4">
    <name type="scientific">Streptomyces pacificus</name>
    <dbReference type="NCBI Taxonomy" id="2705029"/>
    <lineage>
        <taxon>Bacteria</taxon>
        <taxon>Bacillati</taxon>
        <taxon>Actinomycetota</taxon>
        <taxon>Actinomycetes</taxon>
        <taxon>Kitasatosporales</taxon>
        <taxon>Streptomycetaceae</taxon>
        <taxon>Streptomyces</taxon>
    </lineage>
</organism>
<protein>
    <recommendedName>
        <fullName evidence="2">Peptide deformylase</fullName>
        <shortName evidence="2">PDF</shortName>
        <ecNumber evidence="2">3.5.1.88</ecNumber>
    </recommendedName>
    <alternativeName>
        <fullName evidence="2">Polypeptide deformylase</fullName>
    </alternativeName>
</protein>
<gene>
    <name evidence="2" type="primary">def</name>
    <name evidence="3" type="ORF">SCWH03_40920</name>
</gene>
<dbReference type="RefSeq" id="WP_254076867.1">
    <property type="nucleotide sequence ID" value="NZ_BLLG01000012.1"/>
</dbReference>
<dbReference type="GO" id="GO:0042586">
    <property type="term" value="F:peptide deformylase activity"/>
    <property type="evidence" value="ECO:0007669"/>
    <property type="project" value="UniProtKB-UniRule"/>
</dbReference>
<dbReference type="PANTHER" id="PTHR10458:SF22">
    <property type="entry name" value="PEPTIDE DEFORMYLASE"/>
    <property type="match status" value="1"/>
</dbReference>
<comment type="caution">
    <text evidence="3">The sequence shown here is derived from an EMBL/GenBank/DDBJ whole genome shotgun (WGS) entry which is preliminary data.</text>
</comment>
<dbReference type="AlphaFoldDB" id="A0A6A0AYC8"/>
<keyword evidence="2" id="KW-0408">Iron</keyword>
<name>A0A6A0AYC8_9ACTN</name>
<dbReference type="GO" id="GO:0046872">
    <property type="term" value="F:metal ion binding"/>
    <property type="evidence" value="ECO:0007669"/>
    <property type="project" value="UniProtKB-KW"/>
</dbReference>
<dbReference type="InterPro" id="IPR036821">
    <property type="entry name" value="Peptide_deformylase_sf"/>
</dbReference>
<dbReference type="EMBL" id="BLLG01000012">
    <property type="protein sequence ID" value="GFH37852.1"/>
    <property type="molecule type" value="Genomic_DNA"/>
</dbReference>
<dbReference type="GO" id="GO:0006412">
    <property type="term" value="P:translation"/>
    <property type="evidence" value="ECO:0007669"/>
    <property type="project" value="UniProtKB-UniRule"/>
</dbReference>
<dbReference type="PANTHER" id="PTHR10458">
    <property type="entry name" value="PEPTIDE DEFORMYLASE"/>
    <property type="match status" value="1"/>
</dbReference>
<comment type="catalytic activity">
    <reaction evidence="2">
        <text>N-terminal N-formyl-L-methionyl-[peptide] + H2O = N-terminal L-methionyl-[peptide] + formate</text>
        <dbReference type="Rhea" id="RHEA:24420"/>
        <dbReference type="Rhea" id="RHEA-COMP:10639"/>
        <dbReference type="Rhea" id="RHEA-COMP:10640"/>
        <dbReference type="ChEBI" id="CHEBI:15377"/>
        <dbReference type="ChEBI" id="CHEBI:15740"/>
        <dbReference type="ChEBI" id="CHEBI:49298"/>
        <dbReference type="ChEBI" id="CHEBI:64731"/>
        <dbReference type="EC" id="3.5.1.88"/>
    </reaction>
</comment>
<evidence type="ECO:0000313" key="3">
    <source>
        <dbReference type="EMBL" id="GFH37852.1"/>
    </source>
</evidence>
<evidence type="ECO:0000256" key="1">
    <source>
        <dbReference type="ARBA" id="ARBA00010759"/>
    </source>
</evidence>
<accession>A0A6A0AYC8</accession>
<dbReference type="Proteomes" id="UP000484988">
    <property type="component" value="Unassembled WGS sequence"/>
</dbReference>
<dbReference type="Gene3D" id="3.90.45.10">
    <property type="entry name" value="Peptide deformylase"/>
    <property type="match status" value="1"/>
</dbReference>
<feature type="active site" evidence="2">
    <location>
        <position position="137"/>
    </location>
</feature>
<sequence>MSFSAPILAEPARPFLLPDEREPADAAVGQFLDAMERIRRAHDFSGKGSGLAAPQIGIGRSAAVVQPPAADPIVLLNPRVTAASEKMDEKFEGCLSFFDVRIPVPRPLRVAVETVTLDGSPAAATCQRGEARLSAHEIDHLGGLVLLKRIRPGVRPVPRRCL</sequence>
<proteinExistence type="inferred from homology"/>
<dbReference type="SUPFAM" id="SSF56420">
    <property type="entry name" value="Peptide deformylase"/>
    <property type="match status" value="1"/>
</dbReference>
<dbReference type="InterPro" id="IPR023635">
    <property type="entry name" value="Peptide_deformylase"/>
</dbReference>
<feature type="binding site" evidence="2">
    <location>
        <position position="140"/>
    </location>
    <ligand>
        <name>Fe cation</name>
        <dbReference type="ChEBI" id="CHEBI:24875"/>
    </ligand>
</feature>
<keyword evidence="2" id="KW-0648">Protein biosynthesis</keyword>
<keyword evidence="2" id="KW-0479">Metal-binding</keyword>
<dbReference type="Pfam" id="PF01327">
    <property type="entry name" value="Pep_deformylase"/>
    <property type="match status" value="1"/>
</dbReference>
<comment type="function">
    <text evidence="2">Removes the formyl group from the N-terminal Met of newly synthesized proteins. Requires at least a dipeptide for an efficient rate of reaction. N-terminal L-methionine is a prerequisite for activity but the enzyme has broad specificity at other positions.</text>
</comment>
<keyword evidence="2" id="KW-0378">Hydrolase</keyword>
<reference evidence="3 4" key="1">
    <citation type="submission" date="2020-02" db="EMBL/GenBank/DDBJ databases">
        <title>Whole Genome Shotgun Sequence of Streptomyces sp. strain CWH03.</title>
        <authorList>
            <person name="Dohra H."/>
            <person name="Kodani S."/>
            <person name="Yamamura H."/>
        </authorList>
    </citation>
    <scope>NUCLEOTIDE SEQUENCE [LARGE SCALE GENOMIC DNA]</scope>
    <source>
        <strain evidence="3 4">CWH03</strain>
    </source>
</reference>
<evidence type="ECO:0000313" key="4">
    <source>
        <dbReference type="Proteomes" id="UP000484988"/>
    </source>
</evidence>